<comment type="caution">
    <text evidence="8">The sequence shown here is derived from an EMBL/GenBank/DDBJ whole genome shotgun (WGS) entry which is preliminary data.</text>
</comment>
<dbReference type="PROSITE" id="PS51123">
    <property type="entry name" value="OMPA_2"/>
    <property type="match status" value="1"/>
</dbReference>
<evidence type="ECO:0000256" key="4">
    <source>
        <dbReference type="PROSITE-ProRule" id="PRU00473"/>
    </source>
</evidence>
<comment type="subcellular location">
    <subcellularLocation>
        <location evidence="1">Cell outer membrane</location>
    </subcellularLocation>
</comment>
<dbReference type="PANTHER" id="PTHR30329:SF21">
    <property type="entry name" value="LIPOPROTEIN YIAD-RELATED"/>
    <property type="match status" value="1"/>
</dbReference>
<dbReference type="CDD" id="cd07185">
    <property type="entry name" value="OmpA_C-like"/>
    <property type="match status" value="1"/>
</dbReference>
<dbReference type="EMBL" id="BBYR01000046">
    <property type="protein sequence ID" value="GAP37394.1"/>
    <property type="molecule type" value="Genomic_DNA"/>
</dbReference>
<dbReference type="PANTHER" id="PTHR30329">
    <property type="entry name" value="STATOR ELEMENT OF FLAGELLAR MOTOR COMPLEX"/>
    <property type="match status" value="1"/>
</dbReference>
<gene>
    <name evidence="8" type="ORF">ISF6_3249</name>
</gene>
<evidence type="ECO:0000259" key="7">
    <source>
        <dbReference type="PROSITE" id="PS51123"/>
    </source>
</evidence>
<keyword evidence="9" id="KW-1185">Reference proteome</keyword>
<feature type="chain" id="PRO_5005513679" evidence="6">
    <location>
        <begin position="27"/>
        <end position="206"/>
    </location>
</feature>
<dbReference type="OrthoDB" id="9782229at2"/>
<feature type="domain" description="OmpA-like" evidence="7">
    <location>
        <begin position="88"/>
        <end position="205"/>
    </location>
</feature>
<dbReference type="InterPro" id="IPR006665">
    <property type="entry name" value="OmpA-like"/>
</dbReference>
<evidence type="ECO:0000256" key="2">
    <source>
        <dbReference type="ARBA" id="ARBA00023136"/>
    </source>
</evidence>
<evidence type="ECO:0000256" key="5">
    <source>
        <dbReference type="SAM" id="MobiDB-lite"/>
    </source>
</evidence>
<dbReference type="SUPFAM" id="SSF103088">
    <property type="entry name" value="OmpA-like"/>
    <property type="match status" value="1"/>
</dbReference>
<feature type="region of interest" description="Disordered" evidence="5">
    <location>
        <begin position="22"/>
        <end position="58"/>
    </location>
</feature>
<dbReference type="AlphaFoldDB" id="A0A0K8P4A6"/>
<evidence type="ECO:0000256" key="3">
    <source>
        <dbReference type="ARBA" id="ARBA00023237"/>
    </source>
</evidence>
<keyword evidence="3" id="KW-0998">Cell outer membrane</keyword>
<dbReference type="Proteomes" id="UP000037660">
    <property type="component" value="Unassembled WGS sequence"/>
</dbReference>
<name>A0A0K8P4A6_PISS1</name>
<dbReference type="RefSeq" id="WP_054021337.1">
    <property type="nucleotide sequence ID" value="NZ_BBYR01000046.1"/>
</dbReference>
<evidence type="ECO:0000256" key="6">
    <source>
        <dbReference type="SAM" id="SignalP"/>
    </source>
</evidence>
<dbReference type="InterPro" id="IPR006664">
    <property type="entry name" value="OMP_bac"/>
</dbReference>
<evidence type="ECO:0000313" key="9">
    <source>
        <dbReference type="Proteomes" id="UP000037660"/>
    </source>
</evidence>
<feature type="signal peptide" evidence="6">
    <location>
        <begin position="1"/>
        <end position="26"/>
    </location>
</feature>
<keyword evidence="2 4" id="KW-0472">Membrane</keyword>
<accession>A0A0K8P4A6</accession>
<dbReference type="STRING" id="1547922.ISF6_3249"/>
<organism evidence="8 9">
    <name type="scientific">Piscinibacter sakaiensis</name>
    <name type="common">Ideonella sakaiensis</name>
    <dbReference type="NCBI Taxonomy" id="1547922"/>
    <lineage>
        <taxon>Bacteria</taxon>
        <taxon>Pseudomonadati</taxon>
        <taxon>Pseudomonadota</taxon>
        <taxon>Betaproteobacteria</taxon>
        <taxon>Burkholderiales</taxon>
        <taxon>Sphaerotilaceae</taxon>
        <taxon>Piscinibacter</taxon>
    </lineage>
</organism>
<proteinExistence type="predicted"/>
<feature type="compositionally biased region" description="Pro residues" evidence="5">
    <location>
        <begin position="28"/>
        <end position="58"/>
    </location>
</feature>
<sequence length="206" mass="21076">MTRLPSFLATATAAALLAGCAYNAPATDPGPPPQRSAPPPPPPRPPAPPPAPAPAPAPVAAPTAVGLLETILRRVAGDSDVQISRTPTGALLLRATGDNAFDTGKSEPNANFRNFLQTLAQALATQPLLSARVTGHTDSTGDATLNDRLSEARAKATVAALVGLGVAQDRLLAEGRGSREPIAGNDTAEGRASNRRVDLLVIEVPR</sequence>
<dbReference type="InterPro" id="IPR036737">
    <property type="entry name" value="OmpA-like_sf"/>
</dbReference>
<dbReference type="PROSITE" id="PS51257">
    <property type="entry name" value="PROKAR_LIPOPROTEIN"/>
    <property type="match status" value="1"/>
</dbReference>
<dbReference type="Gene3D" id="3.30.1330.60">
    <property type="entry name" value="OmpA-like domain"/>
    <property type="match status" value="1"/>
</dbReference>
<evidence type="ECO:0000313" key="8">
    <source>
        <dbReference type="EMBL" id="GAP37394.1"/>
    </source>
</evidence>
<reference evidence="9" key="1">
    <citation type="submission" date="2015-07" db="EMBL/GenBank/DDBJ databases">
        <title>Discovery of a poly(ethylene terephthalate assimilation.</title>
        <authorList>
            <person name="Yoshida S."/>
            <person name="Hiraga K."/>
            <person name="Takehana T."/>
            <person name="Taniguchi I."/>
            <person name="Yamaji H."/>
            <person name="Maeda Y."/>
            <person name="Toyohara K."/>
            <person name="Miyamoto K."/>
            <person name="Kimura Y."/>
            <person name="Oda K."/>
        </authorList>
    </citation>
    <scope>NUCLEOTIDE SEQUENCE [LARGE SCALE GENOMIC DNA]</scope>
    <source>
        <strain evidence="9">NBRC 110686 / TISTR 2288 / 201-F6</strain>
    </source>
</reference>
<evidence type="ECO:0000256" key="1">
    <source>
        <dbReference type="ARBA" id="ARBA00004442"/>
    </source>
</evidence>
<dbReference type="PRINTS" id="PR01021">
    <property type="entry name" value="OMPADOMAIN"/>
</dbReference>
<dbReference type="InterPro" id="IPR050330">
    <property type="entry name" value="Bact_OuterMem_StrucFunc"/>
</dbReference>
<keyword evidence="6" id="KW-0732">Signal</keyword>
<dbReference type="Pfam" id="PF00691">
    <property type="entry name" value="OmpA"/>
    <property type="match status" value="1"/>
</dbReference>
<reference evidence="8 9" key="2">
    <citation type="journal article" date="2016" name="Science">
        <title>A bacterium that degrades and assimilates poly(ethylene terephthalate).</title>
        <authorList>
            <person name="Yoshida S."/>
            <person name="Hiraga K."/>
            <person name="Takehana T."/>
            <person name="Taniguchi I."/>
            <person name="Yamaji H."/>
            <person name="Maeda Y."/>
            <person name="Toyohara K."/>
            <person name="Miyamoto K."/>
            <person name="Kimura Y."/>
            <person name="Oda K."/>
        </authorList>
    </citation>
    <scope>NUCLEOTIDE SEQUENCE [LARGE SCALE GENOMIC DNA]</scope>
    <source>
        <strain evidence="9">NBRC 110686 / TISTR 2288 / 201-F6</strain>
    </source>
</reference>
<dbReference type="GO" id="GO:0009279">
    <property type="term" value="C:cell outer membrane"/>
    <property type="evidence" value="ECO:0007669"/>
    <property type="project" value="UniProtKB-SubCell"/>
</dbReference>
<protein>
    <submittedName>
        <fullName evidence="8">Outer membrane protein</fullName>
    </submittedName>
</protein>